<gene>
    <name evidence="1" type="ordered locus">Os03g0730950</name>
    <name evidence="1" type="ORF">OSNPB_030730950</name>
</gene>
<reference evidence="1 2" key="2">
    <citation type="journal article" date="2013" name="Plant Cell Physiol.">
        <title>Rice Annotation Project Database (RAP-DB): an integrative and interactive database for rice genomics.</title>
        <authorList>
            <person name="Sakai H."/>
            <person name="Lee S.S."/>
            <person name="Tanaka T."/>
            <person name="Numa H."/>
            <person name="Kim J."/>
            <person name="Kawahara Y."/>
            <person name="Wakimoto H."/>
            <person name="Yang C.C."/>
            <person name="Iwamoto M."/>
            <person name="Abe T."/>
            <person name="Yamada Y."/>
            <person name="Muto A."/>
            <person name="Inokuchi H."/>
            <person name="Ikemura T."/>
            <person name="Matsumoto T."/>
            <person name="Sasaki T."/>
            <person name="Itoh T."/>
        </authorList>
    </citation>
    <scope>NUCLEOTIDE SEQUENCE [LARGE SCALE GENOMIC DNA]</scope>
    <source>
        <strain evidence="2">cv. Nipponbare</strain>
    </source>
</reference>
<accession>A0A0P0W2K5</accession>
<dbReference type="EMBL" id="AP014959">
    <property type="protein sequence ID" value="BAS86220.1"/>
    <property type="molecule type" value="Genomic_DNA"/>
</dbReference>
<dbReference type="InParanoid" id="A0A0P0W2K5"/>
<name>A0A0P0W2K5_ORYSJ</name>
<proteinExistence type="predicted"/>
<reference evidence="2" key="1">
    <citation type="journal article" date="2005" name="Nature">
        <title>The map-based sequence of the rice genome.</title>
        <authorList>
            <consortium name="International rice genome sequencing project (IRGSP)"/>
            <person name="Matsumoto T."/>
            <person name="Wu J."/>
            <person name="Kanamori H."/>
            <person name="Katayose Y."/>
            <person name="Fujisawa M."/>
            <person name="Namiki N."/>
            <person name="Mizuno H."/>
            <person name="Yamamoto K."/>
            <person name="Antonio B.A."/>
            <person name="Baba T."/>
            <person name="Sakata K."/>
            <person name="Nagamura Y."/>
            <person name="Aoki H."/>
            <person name="Arikawa K."/>
            <person name="Arita K."/>
            <person name="Bito T."/>
            <person name="Chiden Y."/>
            <person name="Fujitsuka N."/>
            <person name="Fukunaka R."/>
            <person name="Hamada M."/>
            <person name="Harada C."/>
            <person name="Hayashi A."/>
            <person name="Hijishita S."/>
            <person name="Honda M."/>
            <person name="Hosokawa S."/>
            <person name="Ichikawa Y."/>
            <person name="Idonuma A."/>
            <person name="Iijima M."/>
            <person name="Ikeda M."/>
            <person name="Ikeno M."/>
            <person name="Ito K."/>
            <person name="Ito S."/>
            <person name="Ito T."/>
            <person name="Ito Y."/>
            <person name="Ito Y."/>
            <person name="Iwabuchi A."/>
            <person name="Kamiya K."/>
            <person name="Karasawa W."/>
            <person name="Kurita K."/>
            <person name="Katagiri S."/>
            <person name="Kikuta A."/>
            <person name="Kobayashi H."/>
            <person name="Kobayashi N."/>
            <person name="Machita K."/>
            <person name="Maehara T."/>
            <person name="Masukawa M."/>
            <person name="Mizubayashi T."/>
            <person name="Mukai Y."/>
            <person name="Nagasaki H."/>
            <person name="Nagata Y."/>
            <person name="Naito S."/>
            <person name="Nakashima M."/>
            <person name="Nakama Y."/>
            <person name="Nakamichi Y."/>
            <person name="Nakamura M."/>
            <person name="Meguro A."/>
            <person name="Negishi M."/>
            <person name="Ohta I."/>
            <person name="Ohta T."/>
            <person name="Okamoto M."/>
            <person name="Ono N."/>
            <person name="Saji S."/>
            <person name="Sakaguchi M."/>
            <person name="Sakai K."/>
            <person name="Shibata M."/>
            <person name="Shimokawa T."/>
            <person name="Song J."/>
            <person name="Takazaki Y."/>
            <person name="Terasawa K."/>
            <person name="Tsugane M."/>
            <person name="Tsuji K."/>
            <person name="Ueda S."/>
            <person name="Waki K."/>
            <person name="Yamagata H."/>
            <person name="Yamamoto M."/>
            <person name="Yamamoto S."/>
            <person name="Yamane H."/>
            <person name="Yoshiki S."/>
            <person name="Yoshihara R."/>
            <person name="Yukawa K."/>
            <person name="Zhong H."/>
            <person name="Yano M."/>
            <person name="Yuan Q."/>
            <person name="Ouyang S."/>
            <person name="Liu J."/>
            <person name="Jones K.M."/>
            <person name="Gansberger K."/>
            <person name="Moffat K."/>
            <person name="Hill J."/>
            <person name="Bera J."/>
            <person name="Fadrosh D."/>
            <person name="Jin S."/>
            <person name="Johri S."/>
            <person name="Kim M."/>
            <person name="Overton L."/>
            <person name="Reardon M."/>
            <person name="Tsitrin T."/>
            <person name="Vuong H."/>
            <person name="Weaver B."/>
            <person name="Ciecko A."/>
            <person name="Tallon L."/>
            <person name="Jackson J."/>
            <person name="Pai G."/>
            <person name="Aken S.V."/>
            <person name="Utterback T."/>
            <person name="Reidmuller S."/>
            <person name="Feldblyum T."/>
            <person name="Hsiao J."/>
            <person name="Zismann V."/>
            <person name="Iobst S."/>
            <person name="de Vazeille A.R."/>
            <person name="Buell C.R."/>
            <person name="Ying K."/>
            <person name="Li Y."/>
            <person name="Lu T."/>
            <person name="Huang Y."/>
            <person name="Zhao Q."/>
            <person name="Feng Q."/>
            <person name="Zhang L."/>
            <person name="Zhu J."/>
            <person name="Weng Q."/>
            <person name="Mu J."/>
            <person name="Lu Y."/>
            <person name="Fan D."/>
            <person name="Liu Y."/>
            <person name="Guan J."/>
            <person name="Zhang Y."/>
            <person name="Yu S."/>
            <person name="Liu X."/>
            <person name="Zhang Y."/>
            <person name="Hong G."/>
            <person name="Han B."/>
            <person name="Choisne N."/>
            <person name="Demange N."/>
            <person name="Orjeda G."/>
            <person name="Samain S."/>
            <person name="Cattolico L."/>
            <person name="Pelletier E."/>
            <person name="Couloux A."/>
            <person name="Segurens B."/>
            <person name="Wincker P."/>
            <person name="D'Hont A."/>
            <person name="Scarpelli C."/>
            <person name="Weissenbach J."/>
            <person name="Salanoubat M."/>
            <person name="Quetier F."/>
            <person name="Yu Y."/>
            <person name="Kim H.R."/>
            <person name="Rambo T."/>
            <person name="Currie J."/>
            <person name="Collura K."/>
            <person name="Luo M."/>
            <person name="Yang T."/>
            <person name="Ammiraju J.S.S."/>
            <person name="Engler F."/>
            <person name="Soderlund C."/>
            <person name="Wing R.A."/>
            <person name="Palmer L.E."/>
            <person name="de la Bastide M."/>
            <person name="Spiegel L."/>
            <person name="Nascimento L."/>
            <person name="Zutavern T."/>
            <person name="O'Shaughnessy A."/>
            <person name="Dike S."/>
            <person name="Dedhia N."/>
            <person name="Preston R."/>
            <person name="Balija V."/>
            <person name="McCombie W.R."/>
            <person name="Chow T."/>
            <person name="Chen H."/>
            <person name="Chung M."/>
            <person name="Chen C."/>
            <person name="Shaw J."/>
            <person name="Wu H."/>
            <person name="Hsiao K."/>
            <person name="Chao Y."/>
            <person name="Chu M."/>
            <person name="Cheng C."/>
            <person name="Hour A."/>
            <person name="Lee P."/>
            <person name="Lin S."/>
            <person name="Lin Y."/>
            <person name="Liou J."/>
            <person name="Liu S."/>
            <person name="Hsing Y."/>
            <person name="Raghuvanshi S."/>
            <person name="Mohanty A."/>
            <person name="Bharti A.K."/>
            <person name="Gaur A."/>
            <person name="Gupta V."/>
            <person name="Kumar D."/>
            <person name="Ravi V."/>
            <person name="Vij S."/>
            <person name="Kapur A."/>
            <person name="Khurana P."/>
            <person name="Khurana P."/>
            <person name="Khurana J.P."/>
            <person name="Tyagi A.K."/>
            <person name="Gaikwad K."/>
            <person name="Singh A."/>
            <person name="Dalal V."/>
            <person name="Srivastava S."/>
            <person name="Dixit A."/>
            <person name="Pal A.K."/>
            <person name="Ghazi I.A."/>
            <person name="Yadav M."/>
            <person name="Pandit A."/>
            <person name="Bhargava A."/>
            <person name="Sureshbabu K."/>
            <person name="Batra K."/>
            <person name="Sharma T.R."/>
            <person name="Mohapatra T."/>
            <person name="Singh N.K."/>
            <person name="Messing J."/>
            <person name="Nelson A.B."/>
            <person name="Fuks G."/>
            <person name="Kavchok S."/>
            <person name="Keizer G."/>
            <person name="Linton E."/>
            <person name="Llaca V."/>
            <person name="Song R."/>
            <person name="Tanyolac B."/>
            <person name="Young S."/>
            <person name="Ho-Il K."/>
            <person name="Hahn J.H."/>
            <person name="Sangsakoo G."/>
            <person name="Vanavichit A."/>
            <person name="de Mattos Luiz.A.T."/>
            <person name="Zimmer P.D."/>
            <person name="Malone G."/>
            <person name="Dellagostin O."/>
            <person name="de Oliveira A.C."/>
            <person name="Bevan M."/>
            <person name="Bancroft I."/>
            <person name="Minx P."/>
            <person name="Cordum H."/>
            <person name="Wilson R."/>
            <person name="Cheng Z."/>
            <person name="Jin W."/>
            <person name="Jiang J."/>
            <person name="Leong S.A."/>
            <person name="Iwama H."/>
            <person name="Gojobori T."/>
            <person name="Itoh T."/>
            <person name="Niimura Y."/>
            <person name="Fujii Y."/>
            <person name="Habara T."/>
            <person name="Sakai H."/>
            <person name="Sato Y."/>
            <person name="Wilson G."/>
            <person name="Kumar K."/>
            <person name="McCouch S."/>
            <person name="Juretic N."/>
            <person name="Hoen D."/>
            <person name="Wright S."/>
            <person name="Bruskiewich R."/>
            <person name="Bureau T."/>
            <person name="Miyao A."/>
            <person name="Hirochika H."/>
            <person name="Nishikawa T."/>
            <person name="Kadowaki K."/>
            <person name="Sugiura M."/>
            <person name="Burr B."/>
            <person name="Sasaki T."/>
        </authorList>
    </citation>
    <scope>NUCLEOTIDE SEQUENCE [LARGE SCALE GENOMIC DNA]</scope>
    <source>
        <strain evidence="2">cv. Nipponbare</strain>
    </source>
</reference>
<dbReference type="AlphaFoldDB" id="A0A0P0W2K5"/>
<evidence type="ECO:0000313" key="2">
    <source>
        <dbReference type="Proteomes" id="UP000059680"/>
    </source>
</evidence>
<protein>
    <submittedName>
        <fullName evidence="1">Os03g0730950 protein</fullName>
    </submittedName>
</protein>
<reference evidence="1 2" key="3">
    <citation type="journal article" date="2013" name="Rice">
        <title>Improvement of the Oryza sativa Nipponbare reference genome using next generation sequence and optical map data.</title>
        <authorList>
            <person name="Kawahara Y."/>
            <person name="de la Bastide M."/>
            <person name="Hamilton J.P."/>
            <person name="Kanamori H."/>
            <person name="McCombie W.R."/>
            <person name="Ouyang S."/>
            <person name="Schwartz D.C."/>
            <person name="Tanaka T."/>
            <person name="Wu J."/>
            <person name="Zhou S."/>
            <person name="Childs K.L."/>
            <person name="Davidson R.M."/>
            <person name="Lin H."/>
            <person name="Quesada-Ocampo L."/>
            <person name="Vaillancourt B."/>
            <person name="Sakai H."/>
            <person name="Lee S.S."/>
            <person name="Kim J."/>
            <person name="Numa H."/>
            <person name="Itoh T."/>
            <person name="Buell C.R."/>
            <person name="Matsumoto T."/>
        </authorList>
    </citation>
    <scope>NUCLEOTIDE SEQUENCE [LARGE SCALE GENOMIC DNA]</scope>
    <source>
        <strain evidence="2">cv. Nipponbare</strain>
    </source>
</reference>
<evidence type="ECO:0000313" key="1">
    <source>
        <dbReference type="EMBL" id="BAS86220.1"/>
    </source>
</evidence>
<keyword evidence="2" id="KW-1185">Reference proteome</keyword>
<organism evidence="1 2">
    <name type="scientific">Oryza sativa subsp. japonica</name>
    <name type="common">Rice</name>
    <dbReference type="NCBI Taxonomy" id="39947"/>
    <lineage>
        <taxon>Eukaryota</taxon>
        <taxon>Viridiplantae</taxon>
        <taxon>Streptophyta</taxon>
        <taxon>Embryophyta</taxon>
        <taxon>Tracheophyta</taxon>
        <taxon>Spermatophyta</taxon>
        <taxon>Magnoliopsida</taxon>
        <taxon>Liliopsida</taxon>
        <taxon>Poales</taxon>
        <taxon>Poaceae</taxon>
        <taxon>BOP clade</taxon>
        <taxon>Oryzoideae</taxon>
        <taxon>Oryzeae</taxon>
        <taxon>Oryzinae</taxon>
        <taxon>Oryza</taxon>
        <taxon>Oryza sativa</taxon>
    </lineage>
</organism>
<dbReference type="Proteomes" id="UP000059680">
    <property type="component" value="Chromosome 3"/>
</dbReference>
<dbReference type="PaxDb" id="39947-A0A0P0W2K5"/>
<sequence>MAIGQSSNYAADVDQQLLCDHFVSSFPMMVAGDSMANGHDDELLRMPSVIDVSDVDELKNSICASNKTLLPLVGCGGRRGTSH</sequence>